<name>A0ABS9THQ1_9PSEU</name>
<evidence type="ECO:0000256" key="6">
    <source>
        <dbReference type="ARBA" id="ARBA00022825"/>
    </source>
</evidence>
<evidence type="ECO:0000256" key="8">
    <source>
        <dbReference type="SAM" id="MobiDB-lite"/>
    </source>
</evidence>
<comment type="similarity">
    <text evidence="2 7">Belongs to the peptidase S41B family.</text>
</comment>
<reference evidence="10 11" key="1">
    <citation type="submission" date="2022-03" db="EMBL/GenBank/DDBJ databases">
        <title>Pseudonocardia alaer sp. nov., a novel actinomycete isolated from reed forest soil.</title>
        <authorList>
            <person name="Wang L."/>
        </authorList>
    </citation>
    <scope>NUCLEOTIDE SEQUENCE [LARGE SCALE GENOMIC DNA]</scope>
    <source>
        <strain evidence="10 11">Y-16303</strain>
    </source>
</reference>
<feature type="compositionally biased region" description="Basic and acidic residues" evidence="8">
    <location>
        <begin position="565"/>
        <end position="578"/>
    </location>
</feature>
<dbReference type="Gene3D" id="3.90.226.10">
    <property type="entry name" value="2-enoyl-CoA Hydratase, Chain A, domain 1"/>
    <property type="match status" value="1"/>
</dbReference>
<evidence type="ECO:0000256" key="3">
    <source>
        <dbReference type="ARBA" id="ARBA00022490"/>
    </source>
</evidence>
<dbReference type="PANTHER" id="PTHR43253:SF1">
    <property type="entry name" value="TRICORN PROTEASE HOMOLOG 2-RELATED"/>
    <property type="match status" value="1"/>
</dbReference>
<dbReference type="Gene3D" id="3.30.750.44">
    <property type="match status" value="1"/>
</dbReference>
<dbReference type="EMBL" id="JAKXMK010000017">
    <property type="protein sequence ID" value="MCH6168018.1"/>
    <property type="molecule type" value="Genomic_DNA"/>
</dbReference>
<keyword evidence="4 7" id="KW-0645">Protease</keyword>
<dbReference type="Proteomes" id="UP001299970">
    <property type="component" value="Unassembled WGS sequence"/>
</dbReference>
<feature type="region of interest" description="Disordered" evidence="8">
    <location>
        <begin position="529"/>
        <end position="583"/>
    </location>
</feature>
<dbReference type="Pfam" id="PF26550">
    <property type="entry name" value="Tricorn_2nd"/>
    <property type="match status" value="1"/>
</dbReference>
<keyword evidence="6 7" id="KW-0720">Serine protease</keyword>
<evidence type="ECO:0000256" key="1">
    <source>
        <dbReference type="ARBA" id="ARBA00004496"/>
    </source>
</evidence>
<dbReference type="Gene3D" id="2.130.10.10">
    <property type="entry name" value="YVTN repeat-like/Quinoprotein amine dehydrogenase"/>
    <property type="match status" value="1"/>
</dbReference>
<dbReference type="PIRSF" id="PIRSF036421">
    <property type="entry name" value="Tricorn_protease"/>
    <property type="match status" value="1"/>
</dbReference>
<protein>
    <recommendedName>
        <fullName evidence="7">Tricorn protease homolog</fullName>
        <ecNumber evidence="7">3.4.21.-</ecNumber>
    </recommendedName>
</protein>
<keyword evidence="3 7" id="KW-0963">Cytoplasm</keyword>
<dbReference type="InterPro" id="IPR029414">
    <property type="entry name" value="Tricorn_PDZ"/>
</dbReference>
<dbReference type="CDD" id="cd07562">
    <property type="entry name" value="Peptidase_S41_TRI"/>
    <property type="match status" value="1"/>
</dbReference>
<evidence type="ECO:0000256" key="4">
    <source>
        <dbReference type="ARBA" id="ARBA00022670"/>
    </source>
</evidence>
<dbReference type="InterPro" id="IPR028204">
    <property type="entry name" value="Tricorn_C1"/>
</dbReference>
<feature type="domain" description="Tail specific protease" evidence="9">
    <location>
        <begin position="875"/>
        <end position="1068"/>
    </location>
</feature>
<dbReference type="InterPro" id="IPR029045">
    <property type="entry name" value="ClpP/crotonase-like_dom_sf"/>
</dbReference>
<dbReference type="InterPro" id="IPR015943">
    <property type="entry name" value="WD40/YVTN_repeat-like_dom_sf"/>
</dbReference>
<proteinExistence type="inferred from homology"/>
<dbReference type="RefSeq" id="WP_241038675.1">
    <property type="nucleotide sequence ID" value="NZ_BAAAJF010000001.1"/>
</dbReference>
<dbReference type="Gene3D" id="2.120.10.60">
    <property type="entry name" value="Tricorn protease N-terminal domain"/>
    <property type="match status" value="1"/>
</dbReference>
<organism evidence="10 11">
    <name type="scientific">Pseudonocardia alaniniphila</name>
    <dbReference type="NCBI Taxonomy" id="75291"/>
    <lineage>
        <taxon>Bacteria</taxon>
        <taxon>Bacillati</taxon>
        <taxon>Actinomycetota</taxon>
        <taxon>Actinomycetes</taxon>
        <taxon>Pseudonocardiales</taxon>
        <taxon>Pseudonocardiaceae</taxon>
        <taxon>Pseudonocardia</taxon>
    </lineage>
</organism>
<dbReference type="SUPFAM" id="SSF69322">
    <property type="entry name" value="Tricorn protease domain 2"/>
    <property type="match status" value="1"/>
</dbReference>
<evidence type="ECO:0000256" key="5">
    <source>
        <dbReference type="ARBA" id="ARBA00022801"/>
    </source>
</evidence>
<comment type="caution">
    <text evidence="10">The sequence shown here is derived from an EMBL/GenBank/DDBJ whole genome shotgun (WGS) entry which is preliminary data.</text>
</comment>
<dbReference type="EC" id="3.4.21.-" evidence="7"/>
<dbReference type="SUPFAM" id="SSF50156">
    <property type="entry name" value="PDZ domain-like"/>
    <property type="match status" value="1"/>
</dbReference>
<feature type="region of interest" description="Disordered" evidence="8">
    <location>
        <begin position="1096"/>
        <end position="1119"/>
    </location>
</feature>
<keyword evidence="5 7" id="KW-0378">Hydrolase</keyword>
<comment type="function">
    <text evidence="7">Degrades oligopeptides.</text>
</comment>
<evidence type="ECO:0000313" key="11">
    <source>
        <dbReference type="Proteomes" id="UP001299970"/>
    </source>
</evidence>
<dbReference type="PANTHER" id="PTHR43253">
    <property type="entry name" value="TRICORN PROTEASE HOMOLOG 2-RELATED"/>
    <property type="match status" value="1"/>
</dbReference>
<dbReference type="InterPro" id="IPR005151">
    <property type="entry name" value="Tail-specific_protease"/>
</dbReference>
<dbReference type="InterPro" id="IPR012393">
    <property type="entry name" value="Tricorn_protease"/>
</dbReference>
<dbReference type="SUPFAM" id="SSF69304">
    <property type="entry name" value="Tricorn protease N-terminal domain"/>
    <property type="match status" value="1"/>
</dbReference>
<dbReference type="SUPFAM" id="SSF52096">
    <property type="entry name" value="ClpP/crotonase"/>
    <property type="match status" value="1"/>
</dbReference>
<accession>A0ABS9THQ1</accession>
<dbReference type="InterPro" id="IPR036034">
    <property type="entry name" value="PDZ_sf"/>
</dbReference>
<dbReference type="Gene3D" id="2.30.42.10">
    <property type="match status" value="1"/>
</dbReference>
<feature type="compositionally biased region" description="Low complexity" evidence="8">
    <location>
        <begin position="550"/>
        <end position="564"/>
    </location>
</feature>
<sequence>MPRSYLRFPHLHADTLVFVAENDVWTAPVSGGRAYRLTADDVPVDHPRLSPDGTRVAWTSWRDGAPEVFVSDIDGGGARRLSYWADPRAHVVGWTPDGDVLAVSTVGQASRRGWAYAIPPGGGTPRRLDLGPVSDVALVADGSPIVIVTSVLSRDMAWWKRYRGGTAGKLWWDATGSGQFVRLAADLDGQMAAPMLVGSGDGRRIAFICDHEGWGNIYSLGADGSGLRRHTDHGGPDAPPFYVRHASTDGERVVFESAGELWILDSLDDAAEPRRLDVRLGGPRTAREPLRIRAADELTSAAPDRTGRTSIALVRGTVHRLTHRDGPARTLLAEPGARARLAWPLGDDRVVWVDDVEGEDAVCVAPLDERADGAAPLRRHGVGEVGRVLALAAAPDGSKVALAAHDGRLLVLELTGDREGELRELARGADGEISDLCWSPDSAWLAYRDPVESGLTRIMMARLADDTLVAVTEPRFVDMDPTFTSDGKYLAFLSRRSFDPIYDEHSFDLTFPASWRPFLVPLAARTPSPFGASPDGRPVSPGEEGPSDLPAPAATDPSAEPDAAAESKAKPEKKKDDTPPEVVVDVEGLADRVVPVPVVAARYSGMQAGKDCLLWYRVPVSGVLGDTRAGTDQKAERPVLERYDLVRRKLDVIADPISGFAVSGDGTRLVVRDGGTLRVLRTDRPNSSTPGEGDADEFEIDTRRIVVTVDPTAEWRQMFDEAGRLMRDHFWAPDMAGVDWAEEMARYRPLVDAVGSHDDLVDLLWELQGELGTSHAYVSGRAAGDYSGQPGLLGADLEPTDDGWRVVRVLPPETSAPAARSPLSGPGVDVRPGDVILEVGGKPVDPAYGPAPLLVSRADELVELTVRSGPDRDDAGTVRRVVVKPLSSETSLRYQDWVAGRRAFVADRSEGRLGYLHVPDMMAPGWAQLHRDLSRETSREGLILDVRGNSGGHTSQLVVEKLARKVIGWDLARHRQPTTYPEDAPRGPVVALADELSGSDGDIVTAAIKRLGIGPVVGVRTWGGVIGIDGRYGLVDGTRVTQPRYAFWFDDTNWNVENYGVDPDVEVVIAPQDWVAGRDPQLERAVDMALEALAEQPAVRPPDVATRPSRRRPELPPRP</sequence>
<evidence type="ECO:0000313" key="10">
    <source>
        <dbReference type="EMBL" id="MCH6168018.1"/>
    </source>
</evidence>
<dbReference type="Pfam" id="PF14684">
    <property type="entry name" value="Tricorn_C1"/>
    <property type="match status" value="1"/>
</dbReference>
<evidence type="ECO:0000256" key="2">
    <source>
        <dbReference type="ARBA" id="ARBA00008524"/>
    </source>
</evidence>
<dbReference type="SMART" id="SM00245">
    <property type="entry name" value="TSPc"/>
    <property type="match status" value="1"/>
</dbReference>
<gene>
    <name evidence="10" type="ORF">MMF94_20205</name>
</gene>
<dbReference type="Pfam" id="PF26549">
    <property type="entry name" value="Tricorn_N"/>
    <property type="match status" value="1"/>
</dbReference>
<dbReference type="Pfam" id="PF03572">
    <property type="entry name" value="Peptidase_S41"/>
    <property type="match status" value="1"/>
</dbReference>
<keyword evidence="11" id="KW-1185">Reference proteome</keyword>
<evidence type="ECO:0000256" key="7">
    <source>
        <dbReference type="PIRNR" id="PIRNR036421"/>
    </source>
</evidence>
<comment type="subcellular location">
    <subcellularLocation>
        <location evidence="1 7">Cytoplasm</location>
    </subcellularLocation>
</comment>
<evidence type="ECO:0000259" key="9">
    <source>
        <dbReference type="SMART" id="SM00245"/>
    </source>
</evidence>
<dbReference type="Pfam" id="PF14685">
    <property type="entry name" value="PDZ_Tricorn"/>
    <property type="match status" value="1"/>
</dbReference>